<evidence type="ECO:0000313" key="2">
    <source>
        <dbReference type="Proteomes" id="UP000019246"/>
    </source>
</evidence>
<sequence>MDEAEKCDRLAMIRGGHVIATGTPDELKQETGSQNLEAVFLKFGRETK</sequence>
<protein>
    <submittedName>
        <fullName evidence="1">ABC transporter ATP-binding protein</fullName>
    </submittedName>
</protein>
<dbReference type="Proteomes" id="UP000019246">
    <property type="component" value="Unassembled WGS sequence"/>
</dbReference>
<comment type="caution">
    <text evidence="1">The sequence shown here is derived from an EMBL/GenBank/DDBJ whole genome shotgun (WGS) entry which is preliminary data.</text>
</comment>
<dbReference type="AlphaFoldDB" id="W7B3S9"/>
<name>W7B3S9_9LIST</name>
<gene>
    <name evidence="1" type="ORF">MAQA_06883</name>
</gene>
<accession>W7B3S9</accession>
<keyword evidence="1" id="KW-0067">ATP-binding</keyword>
<keyword evidence="1" id="KW-0547">Nucleotide-binding</keyword>
<proteinExistence type="predicted"/>
<reference evidence="1 2" key="1">
    <citation type="journal article" date="2014" name="Int. J. Syst. Evol. Microbiol.">
        <title>Listeria floridensis sp. nov., Listeria aquatica sp. nov., Listeria cornellensis sp. nov., Listeria riparia sp. nov. and Listeria grandensis sp. nov., from agricultural and natural environments.</title>
        <authorList>
            <person name="den Bakker H.C."/>
            <person name="Warchocki S."/>
            <person name="Wright E.M."/>
            <person name="Allred A.F."/>
            <person name="Ahlstrom C."/>
            <person name="Manuel C.S."/>
            <person name="Stasiewicz M.J."/>
            <person name="Burrell A."/>
            <person name="Roof S."/>
            <person name="Strawn L."/>
            <person name="Fortes E.D."/>
            <person name="Nightingale K.K."/>
            <person name="Kephart D."/>
            <person name="Wiedmann M."/>
        </authorList>
    </citation>
    <scope>NUCLEOTIDE SEQUENCE [LARGE SCALE GENOMIC DNA]</scope>
    <source>
        <strain evidence="1 2">FSL S10-1188</strain>
    </source>
</reference>
<evidence type="ECO:0000313" key="1">
    <source>
        <dbReference type="EMBL" id="EUJ19850.1"/>
    </source>
</evidence>
<dbReference type="GO" id="GO:0005524">
    <property type="term" value="F:ATP binding"/>
    <property type="evidence" value="ECO:0007669"/>
    <property type="project" value="UniProtKB-KW"/>
</dbReference>
<organism evidence="1 2">
    <name type="scientific">Listeria aquatica FSL S10-1188</name>
    <dbReference type="NCBI Taxonomy" id="1265818"/>
    <lineage>
        <taxon>Bacteria</taxon>
        <taxon>Bacillati</taxon>
        <taxon>Bacillota</taxon>
        <taxon>Bacilli</taxon>
        <taxon>Bacillales</taxon>
        <taxon>Listeriaceae</taxon>
        <taxon>Listeria</taxon>
    </lineage>
</organism>
<keyword evidence="2" id="KW-1185">Reference proteome</keyword>
<dbReference type="STRING" id="1265818.MAQA_06883"/>
<dbReference type="EMBL" id="AOCG01000006">
    <property type="protein sequence ID" value="EUJ19850.1"/>
    <property type="molecule type" value="Genomic_DNA"/>
</dbReference>
<dbReference type="PATRIC" id="fig|1265818.5.peg.1376"/>